<reference evidence="4" key="1">
    <citation type="journal article" date="2019" name="Int. J. Syst. Evol. Microbiol.">
        <title>The Global Catalogue of Microorganisms (GCM) 10K type strain sequencing project: providing services to taxonomists for standard genome sequencing and annotation.</title>
        <authorList>
            <consortium name="The Broad Institute Genomics Platform"/>
            <consortium name="The Broad Institute Genome Sequencing Center for Infectious Disease"/>
            <person name="Wu L."/>
            <person name="Ma J."/>
        </authorList>
    </citation>
    <scope>NUCLEOTIDE SEQUENCE [LARGE SCALE GENOMIC DNA]</scope>
    <source>
        <strain evidence="4">CGMCC 1.12470</strain>
    </source>
</reference>
<keyword evidence="4" id="KW-1185">Reference proteome</keyword>
<organism evidence="3 4">
    <name type="scientific">Streptomyces caeni</name>
    <dbReference type="NCBI Taxonomy" id="2307231"/>
    <lineage>
        <taxon>Bacteria</taxon>
        <taxon>Bacillati</taxon>
        <taxon>Actinomycetota</taxon>
        <taxon>Actinomycetes</taxon>
        <taxon>Kitasatosporales</taxon>
        <taxon>Streptomycetaceae</taxon>
        <taxon>Streptomyces</taxon>
    </lineage>
</organism>
<dbReference type="EMBL" id="JBHUDX010000129">
    <property type="protein sequence ID" value="MFD1663352.1"/>
    <property type="molecule type" value="Genomic_DNA"/>
</dbReference>
<feature type="compositionally biased region" description="Polar residues" evidence="1">
    <location>
        <begin position="1"/>
        <end position="10"/>
    </location>
</feature>
<evidence type="ECO:0000313" key="3">
    <source>
        <dbReference type="EMBL" id="MFD1663352.1"/>
    </source>
</evidence>
<accession>A0ABW4J2J5</accession>
<gene>
    <name evidence="3" type="ORF">ACFSL4_35620</name>
</gene>
<evidence type="ECO:0000256" key="2">
    <source>
        <dbReference type="SAM" id="Phobius"/>
    </source>
</evidence>
<evidence type="ECO:0000313" key="4">
    <source>
        <dbReference type="Proteomes" id="UP001597261"/>
    </source>
</evidence>
<comment type="caution">
    <text evidence="3">The sequence shown here is derived from an EMBL/GenBank/DDBJ whole genome shotgun (WGS) entry which is preliminary data.</text>
</comment>
<name>A0ABW4J2J5_9ACTN</name>
<feature type="transmembrane region" description="Helical" evidence="2">
    <location>
        <begin position="112"/>
        <end position="131"/>
    </location>
</feature>
<sequence length="147" mass="15676">MTTPQGNPYAQQPHPNPYAQQGGYPQPGGYAVGVGGYPQGVSVAAGGGSWPGQGPFSVCRFCGSAPAVDVTFRAHRGLLVLMTFRKLEGPMCHACGTRVYKQLTTETLWQGWWSPLSLVLFTPLTLLWNVIASAKVKKLQAPAPAGY</sequence>
<evidence type="ECO:0008006" key="5">
    <source>
        <dbReference type="Google" id="ProtNLM"/>
    </source>
</evidence>
<dbReference type="RefSeq" id="WP_381092067.1">
    <property type="nucleotide sequence ID" value="NZ_JBHUDX010000129.1"/>
</dbReference>
<proteinExistence type="predicted"/>
<evidence type="ECO:0000256" key="1">
    <source>
        <dbReference type="SAM" id="MobiDB-lite"/>
    </source>
</evidence>
<keyword evidence="2" id="KW-0472">Membrane</keyword>
<keyword evidence="2" id="KW-1133">Transmembrane helix</keyword>
<protein>
    <recommendedName>
        <fullName evidence="5">Toxin-antitoxin system, toxin component</fullName>
    </recommendedName>
</protein>
<feature type="region of interest" description="Disordered" evidence="1">
    <location>
        <begin position="1"/>
        <end position="22"/>
    </location>
</feature>
<keyword evidence="2" id="KW-0812">Transmembrane</keyword>
<dbReference type="Proteomes" id="UP001597261">
    <property type="component" value="Unassembled WGS sequence"/>
</dbReference>